<dbReference type="AlphaFoldDB" id="A0A9Q3QX86"/>
<dbReference type="GO" id="GO:0033539">
    <property type="term" value="P:fatty acid beta-oxidation using acyl-CoA dehydrogenase"/>
    <property type="evidence" value="ECO:0007669"/>
    <property type="project" value="TreeGrafter"/>
</dbReference>
<comment type="similarity">
    <text evidence="3">Belongs to the HpaH/HsaA monooxygenase family.</text>
</comment>
<dbReference type="GO" id="GO:0016712">
    <property type="term" value="F:oxidoreductase activity, acting on paired donors, with incorporation or reduction of molecular oxygen, reduced flavin or flavoprotein as one donor, and incorporation of one atom of oxygen"/>
    <property type="evidence" value="ECO:0007669"/>
    <property type="project" value="TreeGrafter"/>
</dbReference>
<dbReference type="Proteomes" id="UP000749740">
    <property type="component" value="Unassembled WGS sequence"/>
</dbReference>
<name>A0A9Q3QX86_9HYPH</name>
<proteinExistence type="inferred from homology"/>
<dbReference type="InterPro" id="IPR050741">
    <property type="entry name" value="Acyl-CoA_dehydrogenase"/>
</dbReference>
<dbReference type="EMBL" id="JABDYF010000007">
    <property type="protein sequence ID" value="MBX5090889.1"/>
    <property type="molecule type" value="Genomic_DNA"/>
</dbReference>
<organism evidence="8 10">
    <name type="scientific">Rhizobium lentis</name>
    <dbReference type="NCBI Taxonomy" id="1138194"/>
    <lineage>
        <taxon>Bacteria</taxon>
        <taxon>Pseudomonadati</taxon>
        <taxon>Pseudomonadota</taxon>
        <taxon>Alphaproteobacteria</taxon>
        <taxon>Hyphomicrobiales</taxon>
        <taxon>Rhizobiaceae</taxon>
        <taxon>Rhizobium/Agrobacterium group</taxon>
        <taxon>Rhizobium</taxon>
    </lineage>
</organism>
<dbReference type="NCBIfam" id="TIGR04022">
    <property type="entry name" value="sulfur_SfnB"/>
    <property type="match status" value="1"/>
</dbReference>
<comment type="caution">
    <text evidence="8">The sequence shown here is derived from an EMBL/GenBank/DDBJ whole genome shotgun (WGS) entry which is preliminary data.</text>
</comment>
<keyword evidence="11" id="KW-1185">Reference proteome</keyword>
<dbReference type="GO" id="GO:0003995">
    <property type="term" value="F:acyl-CoA dehydrogenase activity"/>
    <property type="evidence" value="ECO:0007669"/>
    <property type="project" value="TreeGrafter"/>
</dbReference>
<evidence type="ECO:0000259" key="6">
    <source>
        <dbReference type="Pfam" id="PF02771"/>
    </source>
</evidence>
<dbReference type="PANTHER" id="PTHR48083">
    <property type="entry name" value="MEDIUM-CHAIN SPECIFIC ACYL-COA DEHYDROGENASE, MITOCHONDRIAL-RELATED"/>
    <property type="match status" value="1"/>
</dbReference>
<evidence type="ECO:0000256" key="3">
    <source>
        <dbReference type="ARBA" id="ARBA00049661"/>
    </source>
</evidence>
<accession>A0A9Q3QX86</accession>
<evidence type="ECO:0000313" key="8">
    <source>
        <dbReference type="EMBL" id="MBX5026121.1"/>
    </source>
</evidence>
<evidence type="ECO:0000313" key="10">
    <source>
        <dbReference type="Proteomes" id="UP000749740"/>
    </source>
</evidence>
<feature type="domain" description="Acyl-CoA oxidase/dehydrogenase middle" evidence="5">
    <location>
        <begin position="153"/>
        <end position="230"/>
    </location>
</feature>
<dbReference type="EMBL" id="JABDYC010000012">
    <property type="protein sequence ID" value="MBX5026121.1"/>
    <property type="molecule type" value="Genomic_DNA"/>
</dbReference>
<dbReference type="EC" id="1.-.-.-" evidence="8"/>
<dbReference type="Pfam" id="PF08028">
    <property type="entry name" value="Acyl-CoA_dh_2"/>
    <property type="match status" value="1"/>
</dbReference>
<dbReference type="InterPro" id="IPR023922">
    <property type="entry name" value="S04_starv_induced_SfnB"/>
</dbReference>
<dbReference type="InterPro" id="IPR046373">
    <property type="entry name" value="Acyl-CoA_Oxase/DH_mid-dom_sf"/>
</dbReference>
<dbReference type="Gene3D" id="1.10.540.10">
    <property type="entry name" value="Acyl-CoA dehydrogenase/oxidase, N-terminal domain"/>
    <property type="match status" value="1"/>
</dbReference>
<dbReference type="InterPro" id="IPR013786">
    <property type="entry name" value="AcylCoA_DH/ox_N"/>
</dbReference>
<sequence>MELAMSDEAKAAAPAPRPSGVPPVIGSHEQALEVAGKLATGFAVTASERDRGRDLPWSEVEQFSQSGLWGVTVPKDFGGPALGSKTVTDIISTIGAADGSLSQIPQNHFYALEVLRVGGSWEQKRFFYDRVLAGERFGNALAEIGNKDFKRRTTLRRENGDWIVNGRKFYSTGAIFAHWIPTLAIAQQGGKQVSYLVMVPRASEGVAVIDDWDGFGQRLTGSGSVLFDDVRVEERWIIPFQASFDTPTTIGPFAQLMHAAIDYGIGVGAHEEMKRFVRERARPWIDANVGRASDDPLTVSAVGQVNVKLKAAAALLRRASRFVDDAQSTPTEATVAAASVAVAEARILTTKAGLLAATKLFELSGTSATASELNLDRYWRNVRTHTLHDPVRWKYQAIGNYYLNERAPPRHGVI</sequence>
<dbReference type="InterPro" id="IPR006091">
    <property type="entry name" value="Acyl-CoA_Oxase/DH_mid-dom"/>
</dbReference>
<evidence type="ECO:0000256" key="4">
    <source>
        <dbReference type="SAM" id="MobiDB-lite"/>
    </source>
</evidence>
<evidence type="ECO:0000256" key="2">
    <source>
        <dbReference type="ARBA" id="ARBA00023002"/>
    </source>
</evidence>
<dbReference type="Pfam" id="PF02770">
    <property type="entry name" value="Acyl-CoA_dh_M"/>
    <property type="match status" value="1"/>
</dbReference>
<dbReference type="SUPFAM" id="SSF56645">
    <property type="entry name" value="Acyl-CoA dehydrogenase NM domain-like"/>
    <property type="match status" value="1"/>
</dbReference>
<dbReference type="Gene3D" id="1.20.140.10">
    <property type="entry name" value="Butyryl-CoA Dehydrogenase, subunit A, domain 3"/>
    <property type="match status" value="1"/>
</dbReference>
<feature type="region of interest" description="Disordered" evidence="4">
    <location>
        <begin position="1"/>
        <end position="25"/>
    </location>
</feature>
<dbReference type="InterPro" id="IPR013107">
    <property type="entry name" value="Acyl-CoA_DH_C"/>
</dbReference>
<evidence type="ECO:0000259" key="5">
    <source>
        <dbReference type="Pfam" id="PF02770"/>
    </source>
</evidence>
<gene>
    <name evidence="9" type="ORF">HJB60_17165</name>
    <name evidence="8" type="ORF">HJB63_26755</name>
</gene>
<dbReference type="PANTHER" id="PTHR48083:SF19">
    <property type="entry name" value="FLAVIN-DEPENDENT MONOOXYGENASE, OXYGENASE SUBUNIT HSAA"/>
    <property type="match status" value="1"/>
</dbReference>
<protein>
    <submittedName>
        <fullName evidence="8">SfnB family sulfur acquisition oxidoreductase</fullName>
        <ecNumber evidence="8">1.-.-.-</ecNumber>
    </submittedName>
</protein>
<dbReference type="PIRSF" id="PIRSF016578">
    <property type="entry name" value="HsaA"/>
    <property type="match status" value="1"/>
</dbReference>
<keyword evidence="2 8" id="KW-0560">Oxidoreductase</keyword>
<evidence type="ECO:0000313" key="11">
    <source>
        <dbReference type="Proteomes" id="UP000770629"/>
    </source>
</evidence>
<feature type="domain" description="Acyl-CoA dehydrogenase/oxidase N-terminal" evidence="6">
    <location>
        <begin position="44"/>
        <end position="135"/>
    </location>
</feature>
<evidence type="ECO:0000313" key="9">
    <source>
        <dbReference type="EMBL" id="MBX5090889.1"/>
    </source>
</evidence>
<reference evidence="8 11" key="1">
    <citation type="submission" date="2020-04" db="EMBL/GenBank/DDBJ databases">
        <title>Global-level population genomics: horizontal gene transfer, symbiosis and evolution in Rhizobia.</title>
        <authorList>
            <person name="Gai Y."/>
        </authorList>
    </citation>
    <scope>NUCLEOTIDE SEQUENCE</scope>
    <source>
        <strain evidence="9 11">BLR33</strain>
        <strain evidence="8">BLR57</strain>
    </source>
</reference>
<dbReference type="Proteomes" id="UP000770629">
    <property type="component" value="Unassembled WGS sequence"/>
</dbReference>
<dbReference type="InterPro" id="IPR009100">
    <property type="entry name" value="AcylCoA_DH/oxidase_NM_dom_sf"/>
</dbReference>
<dbReference type="Pfam" id="PF02771">
    <property type="entry name" value="Acyl-CoA_dh_N"/>
    <property type="match status" value="1"/>
</dbReference>
<dbReference type="InterPro" id="IPR037069">
    <property type="entry name" value="AcylCoA_DH/ox_N_sf"/>
</dbReference>
<dbReference type="Gene3D" id="2.40.110.10">
    <property type="entry name" value="Butyryl-CoA Dehydrogenase, subunit A, domain 2"/>
    <property type="match status" value="1"/>
</dbReference>
<evidence type="ECO:0000256" key="1">
    <source>
        <dbReference type="ARBA" id="ARBA00022630"/>
    </source>
</evidence>
<dbReference type="InterPro" id="IPR036250">
    <property type="entry name" value="AcylCo_DH-like_C"/>
</dbReference>
<dbReference type="SUPFAM" id="SSF47203">
    <property type="entry name" value="Acyl-CoA dehydrogenase C-terminal domain-like"/>
    <property type="match status" value="1"/>
</dbReference>
<keyword evidence="1" id="KW-0285">Flavoprotein</keyword>
<dbReference type="GO" id="GO:0005737">
    <property type="term" value="C:cytoplasm"/>
    <property type="evidence" value="ECO:0007669"/>
    <property type="project" value="TreeGrafter"/>
</dbReference>
<feature type="domain" description="Acyl-CoA dehydrogenase C-terminal" evidence="7">
    <location>
        <begin position="256"/>
        <end position="389"/>
    </location>
</feature>
<evidence type="ECO:0000259" key="7">
    <source>
        <dbReference type="Pfam" id="PF08028"/>
    </source>
</evidence>
<dbReference type="GO" id="GO:0050660">
    <property type="term" value="F:flavin adenine dinucleotide binding"/>
    <property type="evidence" value="ECO:0007669"/>
    <property type="project" value="InterPro"/>
</dbReference>